<dbReference type="GeneID" id="34515711"/>
<evidence type="ECO:0000256" key="11">
    <source>
        <dbReference type="SAM" id="Phobius"/>
    </source>
</evidence>
<dbReference type="Proteomes" id="UP000229102">
    <property type="component" value="Unassembled WGS sequence"/>
</dbReference>
<dbReference type="Proteomes" id="UP000228641">
    <property type="component" value="Unassembled WGS sequence"/>
</dbReference>
<dbReference type="GO" id="GO:0015031">
    <property type="term" value="P:protein transport"/>
    <property type="evidence" value="ECO:0007669"/>
    <property type="project" value="UniProtKB-KW"/>
</dbReference>
<dbReference type="Proteomes" id="UP000229323">
    <property type="component" value="Chromosome"/>
</dbReference>
<evidence type="ECO:0000256" key="7">
    <source>
        <dbReference type="ARBA" id="ARBA00022927"/>
    </source>
</evidence>
<evidence type="ECO:0000313" key="24">
    <source>
        <dbReference type="Proteomes" id="UP000228641"/>
    </source>
</evidence>
<dbReference type="EMBL" id="PENF01000001">
    <property type="protein sequence ID" value="PJI20698.1"/>
    <property type="molecule type" value="Genomic_DNA"/>
</dbReference>
<dbReference type="PRINTS" id="PR01853">
    <property type="entry name" value="YAJCTRNLCASE"/>
</dbReference>
<evidence type="ECO:0000256" key="10">
    <source>
        <dbReference type="ARBA" id="ARBA00023136"/>
    </source>
</evidence>
<dbReference type="PANTHER" id="PTHR33909">
    <property type="entry name" value="SEC TRANSLOCON ACCESSORY COMPLEX SUBUNIT YAJC"/>
    <property type="match status" value="1"/>
</dbReference>
<dbReference type="EMBL" id="PEKN01000001">
    <property type="protein sequence ID" value="PIK19933.1"/>
    <property type="molecule type" value="Genomic_DNA"/>
</dbReference>
<dbReference type="Proteomes" id="UP000217431">
    <property type="component" value="Chromosome I"/>
</dbReference>
<dbReference type="Proteomes" id="UP000230046">
    <property type="component" value="Unassembled WGS sequence"/>
</dbReference>
<evidence type="ECO:0000313" key="18">
    <source>
        <dbReference type="EMBL" id="PIN28057.1"/>
    </source>
</evidence>
<evidence type="ECO:0000313" key="30">
    <source>
        <dbReference type="Proteomes" id="UP000230046"/>
    </source>
</evidence>
<organism evidence="14 22">
    <name type="scientific">Prevotella intermedia</name>
    <dbReference type="NCBI Taxonomy" id="28131"/>
    <lineage>
        <taxon>Bacteria</taxon>
        <taxon>Pseudomonadati</taxon>
        <taxon>Bacteroidota</taxon>
        <taxon>Bacteroidia</taxon>
        <taxon>Bacteroidales</taxon>
        <taxon>Prevotellaceae</taxon>
        <taxon>Prevotella</taxon>
    </lineage>
</organism>
<sequence length="110" mass="11938">MNTAILLAAQAAGQSGGAMPMIIMMVAVFAIMWLFMIRPQQKKQKQIRAFQNALKEGDSVVTGGGIFGTVKRIDMASNKIEVEVARGVVITVDKGYVFADAEAMRMSQNK</sequence>
<evidence type="ECO:0000313" key="19">
    <source>
        <dbReference type="EMBL" id="PJF00304.1"/>
    </source>
</evidence>
<dbReference type="RefSeq" id="WP_028905161.1">
    <property type="nucleotide sequence ID" value="NZ_AP014597.1"/>
</dbReference>
<keyword evidence="4" id="KW-0813">Transport</keyword>
<evidence type="ECO:0000313" key="27">
    <source>
        <dbReference type="Proteomes" id="UP000229323"/>
    </source>
</evidence>
<dbReference type="Proteomes" id="UP000230500">
    <property type="component" value="Unassembled WGS sequence"/>
</dbReference>
<dbReference type="EMBL" id="AP014597">
    <property type="protein sequence ID" value="BAU17382.1"/>
    <property type="molecule type" value="Genomic_DNA"/>
</dbReference>
<evidence type="ECO:0000313" key="21">
    <source>
        <dbReference type="EMBL" id="PJI27504.1"/>
    </source>
</evidence>
<evidence type="ECO:0000313" key="12">
    <source>
        <dbReference type="EMBL" id="ATV25850.1"/>
    </source>
</evidence>
<comment type="similarity">
    <text evidence="2">Belongs to the YajC family.</text>
</comment>
<evidence type="ECO:0000313" key="23">
    <source>
        <dbReference type="Proteomes" id="UP000219058"/>
    </source>
</evidence>
<evidence type="ECO:0000313" key="16">
    <source>
        <dbReference type="EMBL" id="PIK18735.1"/>
    </source>
</evidence>
<feature type="transmembrane region" description="Helical" evidence="11">
    <location>
        <begin position="17"/>
        <end position="37"/>
    </location>
</feature>
<keyword evidence="10 11" id="KW-0472">Membrane</keyword>
<reference evidence="21 29" key="9">
    <citation type="submission" date="2017-11" db="EMBL/GenBank/DDBJ databases">
        <title>Genome sequencing of Prevotella intermedia KCOM 2832.</title>
        <authorList>
            <person name="Kook J.-K."/>
            <person name="Park S.-N."/>
            <person name="Lim Y.K."/>
        </authorList>
    </citation>
    <scope>NUCLEOTIDE SEQUENCE [LARGE SCALE GENOMIC DNA]</scope>
    <source>
        <strain evidence="21 29">KCOM 2832</strain>
    </source>
</reference>
<gene>
    <name evidence="12" type="primary">yajC</name>
    <name evidence="15" type="ORF">CLI71_03450</name>
    <name evidence="16" type="ORF">CTI16_06460</name>
    <name evidence="17" type="ORF">CTI18_00500</name>
    <name evidence="13" type="ORF">CTM50_11165</name>
    <name evidence="20" type="ORF">CTM53_07655</name>
    <name evidence="21" type="ORF">CTM58_04990</name>
    <name evidence="12" type="ORF">CTM62_03350</name>
    <name evidence="19" type="ORF">CUB97_02895</name>
    <name evidence="18" type="ORF">CUC04_00725</name>
    <name evidence="14" type="ORF">PIOMA14_I_0874</name>
</gene>
<dbReference type="Proteomes" id="UP000229884">
    <property type="component" value="Unassembled WGS sequence"/>
</dbReference>
<evidence type="ECO:0000313" key="14">
    <source>
        <dbReference type="EMBL" id="BAU17382.1"/>
    </source>
</evidence>
<dbReference type="EMBL" id="PESN01000001">
    <property type="protein sequence ID" value="PIN28057.1"/>
    <property type="molecule type" value="Genomic_DNA"/>
</dbReference>
<dbReference type="AlphaFoldDB" id="A0A0S3UIT5"/>
<reference evidence="12 28" key="10">
    <citation type="submission" date="2017-11" db="EMBL/GenBank/DDBJ databases">
        <title>Genome sequencing of Prevotella intermedia KCOM 2837.</title>
        <authorList>
            <person name="Kook J.-K."/>
            <person name="Park S.-N."/>
            <person name="Lim Y.K."/>
        </authorList>
    </citation>
    <scope>NUCLEOTIDE SEQUENCE [LARGE SCALE GENOMIC DNA]</scope>
    <source>
        <strain evidence="12 28">KCOM 2837</strain>
    </source>
</reference>
<evidence type="ECO:0000313" key="22">
    <source>
        <dbReference type="Proteomes" id="UP000217431"/>
    </source>
</evidence>
<reference evidence="18 31" key="7">
    <citation type="submission" date="2017-11" db="EMBL/GenBank/DDBJ databases">
        <title>Genome sequencing of Prevotella intermedia KCOM 2069.</title>
        <authorList>
            <person name="Kook J.-K."/>
            <person name="Park S.-N."/>
            <person name="Lim Y.K."/>
        </authorList>
    </citation>
    <scope>NUCLEOTIDE SEQUENCE [LARGE SCALE GENOMIC DNA]</scope>
    <source>
        <strain evidence="18 31">KCOM 2069</strain>
    </source>
</reference>
<evidence type="ECO:0000313" key="20">
    <source>
        <dbReference type="EMBL" id="PJI20698.1"/>
    </source>
</evidence>
<keyword evidence="9" id="KW-0811">Translocation</keyword>
<dbReference type="EMBL" id="CP024723">
    <property type="protein sequence ID" value="ATV25850.1"/>
    <property type="molecule type" value="Genomic_DNA"/>
</dbReference>
<accession>A0A0S3UIT5</accession>
<name>A0A0S3UIT5_PREIN</name>
<reference evidence="13 27" key="6">
    <citation type="submission" date="2017-11" db="EMBL/GenBank/DDBJ databases">
        <title>Genome sequencing of Prevotella intermedia KCOM 2033.</title>
        <authorList>
            <person name="Kook J.-K."/>
            <person name="Park S.-N."/>
            <person name="Lim Y.K."/>
        </authorList>
    </citation>
    <scope>NUCLEOTIDE SEQUENCE [LARGE SCALE GENOMIC DNA]</scope>
    <source>
        <strain evidence="13 27">KCOM 2033</strain>
    </source>
</reference>
<dbReference type="Proteomes" id="UP000229630">
    <property type="component" value="Chromosome 1"/>
</dbReference>
<dbReference type="PANTHER" id="PTHR33909:SF1">
    <property type="entry name" value="SEC TRANSLOCON ACCESSORY COMPLEX SUBUNIT YAJC"/>
    <property type="match status" value="1"/>
</dbReference>
<evidence type="ECO:0000313" key="31">
    <source>
        <dbReference type="Proteomes" id="UP000230500"/>
    </source>
</evidence>
<evidence type="ECO:0000256" key="6">
    <source>
        <dbReference type="ARBA" id="ARBA00022692"/>
    </source>
</evidence>
<reference evidence="14 22" key="1">
    <citation type="journal article" date="2016" name="DNA Res.">
        <title>The complete genome sequencing of Prevotella intermedia strain OMA14 and a subsequent fine-scale, intra-species genomic comparison reveal an unusual amplification of conjugative and mobile transposons and identify a novel Prevotella-lineage-specific repeat.</title>
        <authorList>
            <person name="Naito M."/>
            <person name="Ogura Y."/>
            <person name="Itoh T."/>
            <person name="Shoji M."/>
            <person name="Okamoto M."/>
            <person name="Hayashi T."/>
            <person name="Nakayama K."/>
        </authorList>
    </citation>
    <scope>NUCLEOTIDE SEQUENCE [LARGE SCALE GENOMIC DNA]</scope>
    <source>
        <strain evidence="14 22">OMA14</strain>
    </source>
</reference>
<reference evidence="15 23" key="2">
    <citation type="submission" date="2017-09" db="EMBL/GenBank/DDBJ databases">
        <title>Phase variable restriction modification systems are present in the genome sequences of periodontal pathogens Prevotella intermedia, Tannerella forsythia and Porphyromonas gingivalis.</title>
        <authorList>
            <person name="Haigh R.D."/>
            <person name="Crawford L."/>
            <person name="Ralph J."/>
            <person name="Wanford J."/>
            <person name="Vartoukian S.R."/>
            <person name="Hijazib K."/>
            <person name="Wade W."/>
            <person name="Oggioni M.R."/>
        </authorList>
    </citation>
    <scope>NUCLEOTIDE SEQUENCE [LARGE SCALE GENOMIC DNA]</scope>
    <source>
        <strain evidence="15 23">WW2834</strain>
    </source>
</reference>
<keyword evidence="7" id="KW-0653">Protein transport</keyword>
<evidence type="ECO:0000256" key="8">
    <source>
        <dbReference type="ARBA" id="ARBA00022989"/>
    </source>
</evidence>
<keyword evidence="6 11" id="KW-0812">Transmembrane</keyword>
<keyword evidence="5" id="KW-1003">Cell membrane</keyword>
<evidence type="ECO:0000256" key="3">
    <source>
        <dbReference type="ARBA" id="ARBA00014962"/>
    </source>
</evidence>
<evidence type="ECO:0000313" key="13">
    <source>
        <dbReference type="EMBL" id="ATV53530.1"/>
    </source>
</evidence>
<reference evidence="19 24" key="5">
    <citation type="submission" date="2017-11" db="EMBL/GenBank/DDBJ databases">
        <title>Genome sequencing of Prevotella intermedia KCOM 1779.</title>
        <authorList>
            <person name="Kook J.-K."/>
            <person name="Park S.-N."/>
            <person name="Lim Y.K."/>
        </authorList>
    </citation>
    <scope>NUCLEOTIDE SEQUENCE [LARGE SCALE GENOMIC DNA]</scope>
    <source>
        <strain evidence="19 24">KCOM 1779</strain>
    </source>
</reference>
<keyword evidence="8 11" id="KW-1133">Transmembrane helix</keyword>
<dbReference type="EMBL" id="PEKM01000001">
    <property type="protein sequence ID" value="PIK18735.1"/>
    <property type="molecule type" value="Genomic_DNA"/>
</dbReference>
<evidence type="ECO:0000313" key="25">
    <source>
        <dbReference type="Proteomes" id="UP000229102"/>
    </source>
</evidence>
<evidence type="ECO:0000256" key="9">
    <source>
        <dbReference type="ARBA" id="ARBA00023010"/>
    </source>
</evidence>
<evidence type="ECO:0000313" key="29">
    <source>
        <dbReference type="Proteomes" id="UP000229884"/>
    </source>
</evidence>
<evidence type="ECO:0000256" key="2">
    <source>
        <dbReference type="ARBA" id="ARBA00006742"/>
    </source>
</evidence>
<dbReference type="NCBIfam" id="TIGR00739">
    <property type="entry name" value="yajC"/>
    <property type="match status" value="1"/>
</dbReference>
<comment type="subcellular location">
    <subcellularLocation>
        <location evidence="1">Cell membrane</location>
        <topology evidence="1">Single-pass membrane protein</topology>
    </subcellularLocation>
</comment>
<evidence type="ECO:0000256" key="4">
    <source>
        <dbReference type="ARBA" id="ARBA00022448"/>
    </source>
</evidence>
<evidence type="ECO:0000313" key="26">
    <source>
        <dbReference type="Proteomes" id="UP000229111"/>
    </source>
</evidence>
<reference evidence="16 26" key="3">
    <citation type="submission" date="2017-11" db="EMBL/GenBank/DDBJ databases">
        <title>Genome sequencing of Prevotella intermedia KCOM 1101.</title>
        <authorList>
            <person name="Kook J.-K."/>
            <person name="Park S.-N."/>
            <person name="Lim Y.K."/>
        </authorList>
    </citation>
    <scope>NUCLEOTIDE SEQUENCE [LARGE SCALE GENOMIC DNA]</scope>
    <source>
        <strain evidence="16 26">KCOM 1101</strain>
    </source>
</reference>
<dbReference type="SMART" id="SM01323">
    <property type="entry name" value="YajC"/>
    <property type="match status" value="1"/>
</dbReference>
<dbReference type="GO" id="GO:0005886">
    <property type="term" value="C:plasma membrane"/>
    <property type="evidence" value="ECO:0007669"/>
    <property type="project" value="UniProtKB-SubCell"/>
</dbReference>
<dbReference type="InterPro" id="IPR003849">
    <property type="entry name" value="Preprotein_translocase_YajC"/>
</dbReference>
<dbReference type="STRING" id="28131.BWX40_04145"/>
<dbReference type="Proteomes" id="UP000219058">
    <property type="component" value="Unassembled WGS sequence"/>
</dbReference>
<dbReference type="EMBL" id="NSLY01000006">
    <property type="protein sequence ID" value="PDP60878.1"/>
    <property type="molecule type" value="Genomic_DNA"/>
</dbReference>
<dbReference type="EMBL" id="PENG01000001">
    <property type="protein sequence ID" value="PJI27504.1"/>
    <property type="molecule type" value="Genomic_DNA"/>
</dbReference>
<proteinExistence type="inferred from homology"/>
<protein>
    <recommendedName>
        <fullName evidence="3">Sec translocon accessory complex subunit YajC</fullName>
    </recommendedName>
</protein>
<dbReference type="EMBL" id="CP024696">
    <property type="protein sequence ID" value="ATV53530.1"/>
    <property type="molecule type" value="Genomic_DNA"/>
</dbReference>
<evidence type="ECO:0000256" key="5">
    <source>
        <dbReference type="ARBA" id="ARBA00022475"/>
    </source>
</evidence>
<evidence type="ECO:0000313" key="28">
    <source>
        <dbReference type="Proteomes" id="UP000229630"/>
    </source>
</evidence>
<evidence type="ECO:0000313" key="17">
    <source>
        <dbReference type="EMBL" id="PIK19933.1"/>
    </source>
</evidence>
<evidence type="ECO:0000256" key="1">
    <source>
        <dbReference type="ARBA" id="ARBA00004162"/>
    </source>
</evidence>
<evidence type="ECO:0000313" key="15">
    <source>
        <dbReference type="EMBL" id="PDP60878.1"/>
    </source>
</evidence>
<dbReference type="Pfam" id="PF02699">
    <property type="entry name" value="YajC"/>
    <property type="match status" value="1"/>
</dbReference>
<reference evidence="17 30" key="4">
    <citation type="submission" date="2017-11" db="EMBL/GenBank/DDBJ databases">
        <title>Genome sequencing of Prevotella intermedia KCOM 1653.</title>
        <authorList>
            <person name="Kook J.-K."/>
            <person name="Park S.-N."/>
            <person name="Lim Y.K."/>
        </authorList>
    </citation>
    <scope>NUCLEOTIDE SEQUENCE [LARGE SCALE GENOMIC DNA]</scope>
    <source>
        <strain evidence="17 30">KCOM 1653</strain>
    </source>
</reference>
<dbReference type="Proteomes" id="UP000229111">
    <property type="component" value="Unassembled WGS sequence"/>
</dbReference>
<dbReference type="EMBL" id="PGGD01000001">
    <property type="protein sequence ID" value="PJF00304.1"/>
    <property type="molecule type" value="Genomic_DNA"/>
</dbReference>
<reference evidence="20 25" key="8">
    <citation type="submission" date="2017-11" db="EMBL/GenBank/DDBJ databases">
        <title>Genome sequencing of Prevotella intermedia KCOM 2698.</title>
        <authorList>
            <person name="Kook J.-K."/>
            <person name="Park S.-N."/>
            <person name="Lim Y.K."/>
        </authorList>
    </citation>
    <scope>NUCLEOTIDE SEQUENCE [LARGE SCALE GENOMIC DNA]</scope>
    <source>
        <strain evidence="20 25">KCOM 2698</strain>
    </source>
</reference>